<name>I7M7D1_TETTS</name>
<keyword evidence="1" id="KW-1133">Transmembrane helix</keyword>
<feature type="transmembrane region" description="Helical" evidence="1">
    <location>
        <begin position="494"/>
        <end position="517"/>
    </location>
</feature>
<dbReference type="AlphaFoldDB" id="I7M7D1"/>
<dbReference type="KEGG" id="tet:TTHERM_00146070"/>
<sequence>MLINALHILIQLKKQLKEKDIKNIQTILYKQIKNPSSKSTKFNSKNLKVDQNPNQQKGVKNLVKKIIDKMEDKLIVKDLSDQKSQISQLSNGKKVDLESKWLHALVHTLTMSGYFHAVAFNLLTQLMVYADTVNHMYLFCLGTVFGLGMAFGLSQNMNKRKIIVFADFVYAIGIGAAFLTYSYYMICSVFLGLSVSVCIFALLLDIKEFVPHSSYLAKHMSIYQVYYCIGLLVSQLTQINLNSIYNSSSGAFNAKEFGNGQLAFLIVTLCLVVIRGIVLMTVFRISTPFEIIRFQQPRDKFLTSVHKLYSVHDEQSIRSQVVQKYNQSYIMPENKSNPKFWKEVFEGFLLNFFAQTSGCQIFMNTQQITIGNENLQSLSNWLLLVIGLCGLVGSVVAFFIVNRYTRIRWAQIGLISTIICQGLLAVFTKNNIDTFGIFCAFHLLINICFLQAIYSFCAQKFLEKGLVICHFGLWLGFFVSIIVFYYGFIQMDTYSPVSFIVFSATSFVGLVFISFYAEEPAECRYLESEQKKVPFEPDISVNGDNKSQRSGF</sequence>
<dbReference type="EMBL" id="GG662793">
    <property type="protein sequence ID" value="EAR91001.3"/>
    <property type="molecule type" value="Genomic_DNA"/>
</dbReference>
<feature type="transmembrane region" description="Helical" evidence="1">
    <location>
        <begin position="383"/>
        <end position="402"/>
    </location>
</feature>
<dbReference type="SUPFAM" id="SSF103473">
    <property type="entry name" value="MFS general substrate transporter"/>
    <property type="match status" value="1"/>
</dbReference>
<evidence type="ECO:0000256" key="1">
    <source>
        <dbReference type="SAM" id="Phobius"/>
    </source>
</evidence>
<protein>
    <submittedName>
        <fullName evidence="2">Transmembrane protein, putative</fullName>
    </submittedName>
</protein>
<feature type="transmembrane region" description="Helical" evidence="1">
    <location>
        <begin position="434"/>
        <end position="454"/>
    </location>
</feature>
<keyword evidence="3" id="KW-1185">Reference proteome</keyword>
<dbReference type="InParanoid" id="I7M7D1"/>
<feature type="transmembrane region" description="Helical" evidence="1">
    <location>
        <begin position="135"/>
        <end position="153"/>
    </location>
</feature>
<dbReference type="RefSeq" id="XP_001011246.3">
    <property type="nucleotide sequence ID" value="XM_001011246.3"/>
</dbReference>
<reference evidence="3" key="1">
    <citation type="journal article" date="2006" name="PLoS Biol.">
        <title>Macronuclear genome sequence of the ciliate Tetrahymena thermophila, a model eukaryote.</title>
        <authorList>
            <person name="Eisen J.A."/>
            <person name="Coyne R.S."/>
            <person name="Wu M."/>
            <person name="Wu D."/>
            <person name="Thiagarajan M."/>
            <person name="Wortman J.R."/>
            <person name="Badger J.H."/>
            <person name="Ren Q."/>
            <person name="Amedeo P."/>
            <person name="Jones K.M."/>
            <person name="Tallon L.J."/>
            <person name="Delcher A.L."/>
            <person name="Salzberg S.L."/>
            <person name="Silva J.C."/>
            <person name="Haas B.J."/>
            <person name="Majoros W.H."/>
            <person name="Farzad M."/>
            <person name="Carlton J.M."/>
            <person name="Smith R.K. Jr."/>
            <person name="Garg J."/>
            <person name="Pearlman R.E."/>
            <person name="Karrer K.M."/>
            <person name="Sun L."/>
            <person name="Manning G."/>
            <person name="Elde N.C."/>
            <person name="Turkewitz A.P."/>
            <person name="Asai D.J."/>
            <person name="Wilkes D.E."/>
            <person name="Wang Y."/>
            <person name="Cai H."/>
            <person name="Collins K."/>
            <person name="Stewart B.A."/>
            <person name="Lee S.R."/>
            <person name="Wilamowska K."/>
            <person name="Weinberg Z."/>
            <person name="Ruzzo W.L."/>
            <person name="Wloga D."/>
            <person name="Gaertig J."/>
            <person name="Frankel J."/>
            <person name="Tsao C.-C."/>
            <person name="Gorovsky M.A."/>
            <person name="Keeling P.J."/>
            <person name="Waller R.F."/>
            <person name="Patron N.J."/>
            <person name="Cherry J.M."/>
            <person name="Stover N.A."/>
            <person name="Krieger C.J."/>
            <person name="del Toro C."/>
            <person name="Ryder H.F."/>
            <person name="Williamson S.C."/>
            <person name="Barbeau R.A."/>
            <person name="Hamilton E.P."/>
            <person name="Orias E."/>
        </authorList>
    </citation>
    <scope>NUCLEOTIDE SEQUENCE [LARGE SCALE GENOMIC DNA]</scope>
    <source>
        <strain evidence="3">SB210</strain>
    </source>
</reference>
<dbReference type="Proteomes" id="UP000009168">
    <property type="component" value="Unassembled WGS sequence"/>
</dbReference>
<evidence type="ECO:0000313" key="3">
    <source>
        <dbReference type="Proteomes" id="UP000009168"/>
    </source>
</evidence>
<dbReference type="Gene3D" id="1.20.1250.20">
    <property type="entry name" value="MFS general substrate transporter like domains"/>
    <property type="match status" value="1"/>
</dbReference>
<feature type="transmembrane region" description="Helical" evidence="1">
    <location>
        <begin position="466"/>
        <end position="488"/>
    </location>
</feature>
<feature type="transmembrane region" description="Helical" evidence="1">
    <location>
        <begin position="222"/>
        <end position="241"/>
    </location>
</feature>
<proteinExistence type="predicted"/>
<feature type="transmembrane region" description="Helical" evidence="1">
    <location>
        <begin position="162"/>
        <end position="184"/>
    </location>
</feature>
<feature type="transmembrane region" description="Helical" evidence="1">
    <location>
        <begin position="409"/>
        <end position="428"/>
    </location>
</feature>
<gene>
    <name evidence="2" type="ORF">TTHERM_00146070</name>
</gene>
<evidence type="ECO:0000313" key="2">
    <source>
        <dbReference type="EMBL" id="EAR91001.3"/>
    </source>
</evidence>
<feature type="transmembrane region" description="Helical" evidence="1">
    <location>
        <begin position="101"/>
        <end position="123"/>
    </location>
</feature>
<dbReference type="CDD" id="cd06174">
    <property type="entry name" value="MFS"/>
    <property type="match status" value="1"/>
</dbReference>
<keyword evidence="1 2" id="KW-0812">Transmembrane</keyword>
<dbReference type="GeneID" id="7839558"/>
<keyword evidence="1" id="KW-0472">Membrane</keyword>
<feature type="transmembrane region" description="Helical" evidence="1">
    <location>
        <begin position="261"/>
        <end position="283"/>
    </location>
</feature>
<organism evidence="2 3">
    <name type="scientific">Tetrahymena thermophila (strain SB210)</name>
    <dbReference type="NCBI Taxonomy" id="312017"/>
    <lineage>
        <taxon>Eukaryota</taxon>
        <taxon>Sar</taxon>
        <taxon>Alveolata</taxon>
        <taxon>Ciliophora</taxon>
        <taxon>Intramacronucleata</taxon>
        <taxon>Oligohymenophorea</taxon>
        <taxon>Hymenostomatida</taxon>
        <taxon>Tetrahymenina</taxon>
        <taxon>Tetrahymenidae</taxon>
        <taxon>Tetrahymena</taxon>
    </lineage>
</organism>
<dbReference type="InterPro" id="IPR036259">
    <property type="entry name" value="MFS_trans_sf"/>
</dbReference>
<accession>I7M7D1</accession>
<feature type="transmembrane region" description="Helical" evidence="1">
    <location>
        <begin position="190"/>
        <end position="210"/>
    </location>
</feature>